<dbReference type="InterPro" id="IPR008964">
    <property type="entry name" value="Invasin/intimin_cell_adhesion"/>
</dbReference>
<name>A0A918DL71_9ALTE</name>
<dbReference type="SUPFAM" id="SSF49373">
    <property type="entry name" value="Invasin/intimin cell-adhesion fragments"/>
    <property type="match status" value="5"/>
</dbReference>
<comment type="similarity">
    <text evidence="1">Belongs to the intimin/invasin family.</text>
</comment>
<keyword evidence="2" id="KW-0732">Signal</keyword>
<dbReference type="SMART" id="SM00634">
    <property type="entry name" value="BID_1"/>
    <property type="match status" value="5"/>
</dbReference>
<organism evidence="4 5">
    <name type="scientific">Bowmanella pacifica</name>
    <dbReference type="NCBI Taxonomy" id="502051"/>
    <lineage>
        <taxon>Bacteria</taxon>
        <taxon>Pseudomonadati</taxon>
        <taxon>Pseudomonadota</taxon>
        <taxon>Gammaproteobacteria</taxon>
        <taxon>Alteromonadales</taxon>
        <taxon>Alteromonadaceae</taxon>
        <taxon>Bowmanella</taxon>
    </lineage>
</organism>
<keyword evidence="5" id="KW-1185">Reference proteome</keyword>
<dbReference type="RefSeq" id="WP_188694974.1">
    <property type="nucleotide sequence ID" value="NZ_BMLS01000003.1"/>
</dbReference>
<reference evidence="4" key="2">
    <citation type="submission" date="2020-09" db="EMBL/GenBank/DDBJ databases">
        <authorList>
            <person name="Sun Q."/>
            <person name="Zhou Y."/>
        </authorList>
    </citation>
    <scope>NUCLEOTIDE SEQUENCE</scope>
    <source>
        <strain evidence="4">CGMCC 1.7086</strain>
    </source>
</reference>
<dbReference type="InterPro" id="IPR013783">
    <property type="entry name" value="Ig-like_fold"/>
</dbReference>
<feature type="domain" description="Big-1" evidence="3">
    <location>
        <begin position="438"/>
        <end position="536"/>
    </location>
</feature>
<dbReference type="InterPro" id="IPR003344">
    <property type="entry name" value="Big_1_dom"/>
</dbReference>
<dbReference type="PROSITE" id="PS51257">
    <property type="entry name" value="PROKAR_LIPOPROTEIN"/>
    <property type="match status" value="1"/>
</dbReference>
<dbReference type="Gene3D" id="2.60.40.10">
    <property type="entry name" value="Immunoglobulins"/>
    <property type="match status" value="5"/>
</dbReference>
<dbReference type="Pfam" id="PF02369">
    <property type="entry name" value="Big_1"/>
    <property type="match status" value="3"/>
</dbReference>
<feature type="chain" id="PRO_5038035410" description="Big-1 domain-containing protein" evidence="2">
    <location>
        <begin position="20"/>
        <end position="731"/>
    </location>
</feature>
<feature type="domain" description="Big-1" evidence="3">
    <location>
        <begin position="247"/>
        <end position="336"/>
    </location>
</feature>
<dbReference type="EMBL" id="BMLS01000003">
    <property type="protein sequence ID" value="GGO70186.1"/>
    <property type="molecule type" value="Genomic_DNA"/>
</dbReference>
<feature type="signal peptide" evidence="2">
    <location>
        <begin position="1"/>
        <end position="19"/>
    </location>
</feature>
<comment type="caution">
    <text evidence="4">The sequence shown here is derived from an EMBL/GenBank/DDBJ whole genome shotgun (WGS) entry which is preliminary data.</text>
</comment>
<evidence type="ECO:0000313" key="4">
    <source>
        <dbReference type="EMBL" id="GGO70186.1"/>
    </source>
</evidence>
<protein>
    <recommendedName>
        <fullName evidence="3">Big-1 domain-containing protein</fullName>
    </recommendedName>
</protein>
<evidence type="ECO:0000259" key="3">
    <source>
        <dbReference type="PROSITE" id="PS51127"/>
    </source>
</evidence>
<evidence type="ECO:0000256" key="2">
    <source>
        <dbReference type="SAM" id="SignalP"/>
    </source>
</evidence>
<dbReference type="AlphaFoldDB" id="A0A918DL71"/>
<evidence type="ECO:0000256" key="1">
    <source>
        <dbReference type="ARBA" id="ARBA00010116"/>
    </source>
</evidence>
<evidence type="ECO:0000313" key="5">
    <source>
        <dbReference type="Proteomes" id="UP000606935"/>
    </source>
</evidence>
<reference evidence="4" key="1">
    <citation type="journal article" date="2014" name="Int. J. Syst. Evol. Microbiol.">
        <title>Complete genome sequence of Corynebacterium casei LMG S-19264T (=DSM 44701T), isolated from a smear-ripened cheese.</title>
        <authorList>
            <consortium name="US DOE Joint Genome Institute (JGI-PGF)"/>
            <person name="Walter F."/>
            <person name="Albersmeier A."/>
            <person name="Kalinowski J."/>
            <person name="Ruckert C."/>
        </authorList>
    </citation>
    <scope>NUCLEOTIDE SEQUENCE</scope>
    <source>
        <strain evidence="4">CGMCC 1.7086</strain>
    </source>
</reference>
<gene>
    <name evidence="4" type="ORF">GCM10010982_23090</name>
</gene>
<sequence>MTSTLKVAAIYLLSLMLVACGGGGSLSNDGGGNPTPSTYSISFSVVDEQGGAVDHVNGELSASAPWTVQAKVTKDGSAQSGVTVTFTLADGEVASLSKGSDTTNSDGVAEVQVLAGGKKGSVVLSARLTDNTEATLSFDSAGDGNSTTVDIAKLSLFASSTQLPSSGTDEIELIALVQDSANALLEGIEVQFSASSGQLSPGSAVTADDGTARKMLTTLNEAENREIEVKAVAGGKEQTLMVKVVGTSVRINGPSSVIVNDEAELAISVTDSDGKGINNAPVSLAASNGNFVGDTTNLRTDGNGQILVRYTASAAGQDTITASALNAQASFTVNVQQDNFAFQGLSNTTIKQIPINTDAIITINWSKNGIAYQGGTVTFNASRGQFNNSSVVTNGSGQASVTIRSSNAGVSAISAEGRDTNGNIVTARAEVEFVATVAHSIIVDATPDVVGPDGQTATITALVRDPDGNLVKGKQVNFTVDDTSSGKLSPNSGVTDSRGVATTVFTSEAVSSNEAVRVTATVADTPAVSGFTDLTVGARAFDITIGTGNFIVVPEGDNTTYMKEFAVFVSTSNGTPAKDVRLTASVMPLPLTLGGSYSKGYWQWNAILEVWEPIVTVTCDNEDINADGVLDAGEDTNNDTFLTPGIIGTLKFADNNNVTDENGRATLEYRYPKDRAPWTSVVIQVNSESARSEDAEDQRYRLDYSAEEANNENGSMAPNWFGRGLTCTDRL</sequence>
<dbReference type="PROSITE" id="PS51127">
    <property type="entry name" value="BIG1"/>
    <property type="match status" value="3"/>
</dbReference>
<proteinExistence type="inferred from homology"/>
<dbReference type="Proteomes" id="UP000606935">
    <property type="component" value="Unassembled WGS sequence"/>
</dbReference>
<feature type="domain" description="Big-1" evidence="3">
    <location>
        <begin position="52"/>
        <end position="139"/>
    </location>
</feature>
<accession>A0A918DL71</accession>